<dbReference type="Pfam" id="PF04438">
    <property type="entry name" value="zf-HIT"/>
    <property type="match status" value="1"/>
</dbReference>
<evidence type="ECO:0000259" key="8">
    <source>
        <dbReference type="PROSITE" id="PS51083"/>
    </source>
</evidence>
<dbReference type="GO" id="GO:0048254">
    <property type="term" value="P:snoRNA localization"/>
    <property type="evidence" value="ECO:0007669"/>
    <property type="project" value="TreeGrafter"/>
</dbReference>
<accession>D3BDR2</accession>
<dbReference type="GO" id="GO:0000492">
    <property type="term" value="P:box C/D snoRNP assembly"/>
    <property type="evidence" value="ECO:0007669"/>
    <property type="project" value="TreeGrafter"/>
</dbReference>
<dbReference type="PANTHER" id="PTHR13483">
    <property type="entry name" value="BOX C_D SNORNA PROTEIN 1-RELATED"/>
    <property type="match status" value="1"/>
</dbReference>
<feature type="compositionally biased region" description="Basic and acidic residues" evidence="7">
    <location>
        <begin position="263"/>
        <end position="290"/>
    </location>
</feature>
<feature type="compositionally biased region" description="Acidic residues" evidence="7">
    <location>
        <begin position="301"/>
        <end position="312"/>
    </location>
</feature>
<dbReference type="GeneID" id="31362345"/>
<dbReference type="PANTHER" id="PTHR13483:SF11">
    <property type="entry name" value="ZINC FINGER HIT DOMAIN-CONTAINING PROTEIN 3"/>
    <property type="match status" value="1"/>
</dbReference>
<dbReference type="GO" id="GO:0008270">
    <property type="term" value="F:zinc ion binding"/>
    <property type="evidence" value="ECO:0007669"/>
    <property type="project" value="UniProtKB-UniRule"/>
</dbReference>
<comment type="similarity">
    <text evidence="5">Belongs to the BCD1 family.</text>
</comment>
<dbReference type="GO" id="GO:0005634">
    <property type="term" value="C:nucleus"/>
    <property type="evidence" value="ECO:0007669"/>
    <property type="project" value="TreeGrafter"/>
</dbReference>
<evidence type="ECO:0000256" key="7">
    <source>
        <dbReference type="SAM" id="MobiDB-lite"/>
    </source>
</evidence>
<dbReference type="RefSeq" id="XP_020432163.1">
    <property type="nucleotide sequence ID" value="XM_020577715.1"/>
</dbReference>
<gene>
    <name evidence="9" type="ORF">PPL_06864</name>
</gene>
<dbReference type="Gene3D" id="3.30.60.190">
    <property type="match status" value="1"/>
</dbReference>
<dbReference type="GO" id="GO:0070761">
    <property type="term" value="C:pre-snoRNP complex"/>
    <property type="evidence" value="ECO:0007669"/>
    <property type="project" value="TreeGrafter"/>
</dbReference>
<feature type="compositionally biased region" description="Low complexity" evidence="7">
    <location>
        <begin position="235"/>
        <end position="260"/>
    </location>
</feature>
<evidence type="ECO:0000313" key="9">
    <source>
        <dbReference type="EMBL" id="EFA80043.1"/>
    </source>
</evidence>
<dbReference type="GO" id="GO:0000463">
    <property type="term" value="P:maturation of LSU-rRNA from tricistronic rRNA transcript (SSU-rRNA, 5.8S rRNA, LSU-rRNA)"/>
    <property type="evidence" value="ECO:0007669"/>
    <property type="project" value="TreeGrafter"/>
</dbReference>
<dbReference type="InterPro" id="IPR007529">
    <property type="entry name" value="Znf_HIT"/>
</dbReference>
<keyword evidence="10" id="KW-1185">Reference proteome</keyword>
<evidence type="ECO:0000256" key="6">
    <source>
        <dbReference type="PROSITE-ProRule" id="PRU00453"/>
    </source>
</evidence>
<dbReference type="InterPro" id="IPR057721">
    <property type="entry name" value="BCD1_alpha/beta"/>
</dbReference>
<evidence type="ECO:0000256" key="1">
    <source>
        <dbReference type="ARBA" id="ARBA00022723"/>
    </source>
</evidence>
<organism evidence="9 10">
    <name type="scientific">Heterostelium pallidum (strain ATCC 26659 / Pp 5 / PN500)</name>
    <name type="common">Cellular slime mold</name>
    <name type="synonym">Polysphondylium pallidum</name>
    <dbReference type="NCBI Taxonomy" id="670386"/>
    <lineage>
        <taxon>Eukaryota</taxon>
        <taxon>Amoebozoa</taxon>
        <taxon>Evosea</taxon>
        <taxon>Eumycetozoa</taxon>
        <taxon>Dictyostelia</taxon>
        <taxon>Acytosteliales</taxon>
        <taxon>Acytosteliaceae</taxon>
        <taxon>Heterostelium</taxon>
    </lineage>
</organism>
<dbReference type="EMBL" id="ADBJ01000031">
    <property type="protein sequence ID" value="EFA80043.1"/>
    <property type="molecule type" value="Genomic_DNA"/>
</dbReference>
<protein>
    <recommendedName>
        <fullName evidence="8">HIT-type domain-containing protein</fullName>
    </recommendedName>
</protein>
<evidence type="ECO:0000313" key="10">
    <source>
        <dbReference type="Proteomes" id="UP000001396"/>
    </source>
</evidence>
<comment type="function">
    <text evidence="4">Required for box C/D snoRNAs accumulation involved in snoRNA processing, snoRNA transport to the nucleolus and ribosome biogenesis.</text>
</comment>
<dbReference type="Proteomes" id="UP000001396">
    <property type="component" value="Unassembled WGS sequence"/>
</dbReference>
<evidence type="ECO:0000256" key="4">
    <source>
        <dbReference type="ARBA" id="ARBA00049598"/>
    </source>
</evidence>
<dbReference type="CDD" id="cd23023">
    <property type="entry name" value="zf-HIT_BCD1"/>
    <property type="match status" value="1"/>
</dbReference>
<feature type="domain" description="HIT-type" evidence="8">
    <location>
        <begin position="72"/>
        <end position="106"/>
    </location>
</feature>
<sequence length="312" mass="35545">MDLFSMYGGDDDEDGGSGGEIEITIHQNGNNLSIEGISSSKKRDKPDTEATIEFSSNSNNGEKRMKIGVDKCEVCKENVSKYKCPACFVLFCSAECSKQHRSESDCNGVKKKFLKLNNSRNNNNNQNNKNNNNNNSYHLILKRERSNLNQYYLLNVNQNVNNSLNLKEIIEYPTILVVFDLDKYNIIREDTEVLEKLQEEQKQIISNNLKAKFDPNLVNTLEESQQLLSGKPIVKKNNSSKSNANRNDTNNEDSNNSNNSKETIAKTDIQNEIKEESPVKSTVEEIKPEEPTTVSNKEIEEKEDDNEFFFTF</sequence>
<proteinExistence type="inferred from homology"/>
<dbReference type="InterPro" id="IPR051639">
    <property type="entry name" value="BCD1"/>
</dbReference>
<dbReference type="FunCoup" id="D3BDR2">
    <property type="interactions" value="1"/>
</dbReference>
<evidence type="ECO:0000256" key="2">
    <source>
        <dbReference type="ARBA" id="ARBA00022771"/>
    </source>
</evidence>
<reference evidence="9 10" key="1">
    <citation type="journal article" date="2011" name="Genome Res.">
        <title>Phylogeny-wide analysis of social amoeba genomes highlights ancient origins for complex intercellular communication.</title>
        <authorList>
            <person name="Heidel A.J."/>
            <person name="Lawal H.M."/>
            <person name="Felder M."/>
            <person name="Schilde C."/>
            <person name="Helps N.R."/>
            <person name="Tunggal B."/>
            <person name="Rivero F."/>
            <person name="John U."/>
            <person name="Schleicher M."/>
            <person name="Eichinger L."/>
            <person name="Platzer M."/>
            <person name="Noegel A.A."/>
            <person name="Schaap P."/>
            <person name="Gloeckner G."/>
        </authorList>
    </citation>
    <scope>NUCLEOTIDE SEQUENCE [LARGE SCALE GENOMIC DNA]</scope>
    <source>
        <strain evidence="10">ATCC 26659 / Pp 5 / PN500</strain>
    </source>
</reference>
<dbReference type="InParanoid" id="D3BDR2"/>
<name>D3BDR2_HETP5</name>
<keyword evidence="3" id="KW-0862">Zinc</keyword>
<evidence type="ECO:0000256" key="5">
    <source>
        <dbReference type="ARBA" id="ARBA00049654"/>
    </source>
</evidence>
<feature type="region of interest" description="Disordered" evidence="7">
    <location>
        <begin position="1"/>
        <end position="20"/>
    </location>
</feature>
<feature type="region of interest" description="Disordered" evidence="7">
    <location>
        <begin position="32"/>
        <end position="60"/>
    </location>
</feature>
<dbReference type="SUPFAM" id="SSF144232">
    <property type="entry name" value="HIT/MYND zinc finger-like"/>
    <property type="match status" value="1"/>
</dbReference>
<dbReference type="Pfam" id="PF25790">
    <property type="entry name" value="BCD1"/>
    <property type="match status" value="1"/>
</dbReference>
<comment type="caution">
    <text evidence="9">The sequence shown here is derived from an EMBL/GenBank/DDBJ whole genome shotgun (WGS) entry which is preliminary data.</text>
</comment>
<keyword evidence="2 6" id="KW-0863">Zinc-finger</keyword>
<feature type="region of interest" description="Disordered" evidence="7">
    <location>
        <begin position="229"/>
        <end position="312"/>
    </location>
</feature>
<keyword evidence="1" id="KW-0479">Metal-binding</keyword>
<dbReference type="AlphaFoldDB" id="D3BDR2"/>
<dbReference type="PROSITE" id="PS51083">
    <property type="entry name" value="ZF_HIT"/>
    <property type="match status" value="1"/>
</dbReference>
<dbReference type="STRING" id="670386.D3BDR2"/>
<evidence type="ECO:0000256" key="3">
    <source>
        <dbReference type="ARBA" id="ARBA00022833"/>
    </source>
</evidence>